<dbReference type="PROSITE" id="PS51819">
    <property type="entry name" value="VOC"/>
    <property type="match status" value="1"/>
</dbReference>
<dbReference type="Proteomes" id="UP000627292">
    <property type="component" value="Unassembled WGS sequence"/>
</dbReference>
<dbReference type="CDD" id="cd07263">
    <property type="entry name" value="VOC_like"/>
    <property type="match status" value="1"/>
</dbReference>
<dbReference type="Gene3D" id="3.10.180.10">
    <property type="entry name" value="2,3-Dihydroxybiphenyl 1,2-Dioxygenase, domain 1"/>
    <property type="match status" value="1"/>
</dbReference>
<comment type="caution">
    <text evidence="2">The sequence shown here is derived from an EMBL/GenBank/DDBJ whole genome shotgun (WGS) entry which is preliminary data.</text>
</comment>
<dbReference type="AlphaFoldDB" id="A0A917MTP3"/>
<evidence type="ECO:0000313" key="2">
    <source>
        <dbReference type="EMBL" id="GGH63133.1"/>
    </source>
</evidence>
<evidence type="ECO:0000259" key="1">
    <source>
        <dbReference type="PROSITE" id="PS51819"/>
    </source>
</evidence>
<gene>
    <name evidence="2" type="primary">yurT</name>
    <name evidence="2" type="ORF">GCM10011379_13680</name>
</gene>
<dbReference type="SUPFAM" id="SSF54593">
    <property type="entry name" value="Glyoxalase/Bleomycin resistance protein/Dihydroxybiphenyl dioxygenase"/>
    <property type="match status" value="1"/>
</dbReference>
<dbReference type="InterPro" id="IPR037523">
    <property type="entry name" value="VOC_core"/>
</dbReference>
<reference evidence="2" key="1">
    <citation type="journal article" date="2014" name="Int. J. Syst. Evol. Microbiol.">
        <title>Complete genome sequence of Corynebacterium casei LMG S-19264T (=DSM 44701T), isolated from a smear-ripened cheese.</title>
        <authorList>
            <consortium name="US DOE Joint Genome Institute (JGI-PGF)"/>
            <person name="Walter F."/>
            <person name="Albersmeier A."/>
            <person name="Kalinowski J."/>
            <person name="Ruckert C."/>
        </authorList>
    </citation>
    <scope>NUCLEOTIDE SEQUENCE</scope>
    <source>
        <strain evidence="2">CGMCC 1.15290</strain>
    </source>
</reference>
<dbReference type="InterPro" id="IPR004360">
    <property type="entry name" value="Glyas_Fos-R_dOase_dom"/>
</dbReference>
<dbReference type="PANTHER" id="PTHR36437:SF2">
    <property type="entry name" value="GLYOXALASE_BLEOMYCIN RESISTANCE PROTEIN_DIOXYGENASE"/>
    <property type="match status" value="1"/>
</dbReference>
<sequence length="140" mass="15870">MSGQSKNESMKVSIISIPVKDQEKALQFYTEKLGFLKKVDVPLSEHSRWLTLVSKEEQDGPEILLEPAPNHFEPARIYQNALFEAGIPYTQFNVENVQQEYERLLGLGVEFSITPTEMGTVKIAVFNDTCGNHIQLVQML</sequence>
<dbReference type="InterPro" id="IPR029068">
    <property type="entry name" value="Glyas_Bleomycin-R_OHBP_Dase"/>
</dbReference>
<dbReference type="PANTHER" id="PTHR36437">
    <property type="entry name" value="GLYOXALASE/BLEOMYCIN RESISTANCE PROTEIN/DIOXYGENASE"/>
    <property type="match status" value="1"/>
</dbReference>
<proteinExistence type="predicted"/>
<dbReference type="EMBL" id="BMIB01000002">
    <property type="protein sequence ID" value="GGH63133.1"/>
    <property type="molecule type" value="Genomic_DNA"/>
</dbReference>
<protein>
    <recommendedName>
        <fullName evidence="1">VOC domain-containing protein</fullName>
    </recommendedName>
</protein>
<reference evidence="2" key="2">
    <citation type="submission" date="2020-09" db="EMBL/GenBank/DDBJ databases">
        <authorList>
            <person name="Sun Q."/>
            <person name="Zhou Y."/>
        </authorList>
    </citation>
    <scope>NUCLEOTIDE SEQUENCE</scope>
    <source>
        <strain evidence="2">CGMCC 1.15290</strain>
    </source>
</reference>
<keyword evidence="3" id="KW-1185">Reference proteome</keyword>
<organism evidence="2 3">
    <name type="scientific">Filimonas zeae</name>
    <dbReference type="NCBI Taxonomy" id="1737353"/>
    <lineage>
        <taxon>Bacteria</taxon>
        <taxon>Pseudomonadati</taxon>
        <taxon>Bacteroidota</taxon>
        <taxon>Chitinophagia</taxon>
        <taxon>Chitinophagales</taxon>
        <taxon>Chitinophagaceae</taxon>
        <taxon>Filimonas</taxon>
    </lineage>
</organism>
<accession>A0A917MTP3</accession>
<evidence type="ECO:0000313" key="3">
    <source>
        <dbReference type="Proteomes" id="UP000627292"/>
    </source>
</evidence>
<name>A0A917MTP3_9BACT</name>
<feature type="domain" description="VOC" evidence="1">
    <location>
        <begin position="11"/>
        <end position="139"/>
    </location>
</feature>
<dbReference type="Pfam" id="PF00903">
    <property type="entry name" value="Glyoxalase"/>
    <property type="match status" value="1"/>
</dbReference>